<evidence type="ECO:0000313" key="1">
    <source>
        <dbReference type="EMBL" id="TNV71786.1"/>
    </source>
</evidence>
<gene>
    <name evidence="1" type="ORF">FGO68_gene4628</name>
</gene>
<protein>
    <submittedName>
        <fullName evidence="1">Uncharacterized protein</fullName>
    </submittedName>
</protein>
<sequence>MYGGAGRGAYNSFKQSFFKSQKSSFFTSSKQQSFKATGPKISNHQLHQMSHAQKLYQLQLVRMSSTMSLILSMNHSLIISPESSAVQEEDADAEEDDSQVSIIHLFLSQIH</sequence>
<evidence type="ECO:0000313" key="2">
    <source>
        <dbReference type="Proteomes" id="UP000785679"/>
    </source>
</evidence>
<comment type="caution">
    <text evidence="1">The sequence shown here is derived from an EMBL/GenBank/DDBJ whole genome shotgun (WGS) entry which is preliminary data.</text>
</comment>
<dbReference type="EMBL" id="RRYP01027541">
    <property type="protein sequence ID" value="TNV71786.1"/>
    <property type="molecule type" value="Genomic_DNA"/>
</dbReference>
<keyword evidence="2" id="KW-1185">Reference proteome</keyword>
<name>A0A8J8NBQ5_HALGN</name>
<accession>A0A8J8NBQ5</accession>
<organism evidence="1 2">
    <name type="scientific">Halteria grandinella</name>
    <dbReference type="NCBI Taxonomy" id="5974"/>
    <lineage>
        <taxon>Eukaryota</taxon>
        <taxon>Sar</taxon>
        <taxon>Alveolata</taxon>
        <taxon>Ciliophora</taxon>
        <taxon>Intramacronucleata</taxon>
        <taxon>Spirotrichea</taxon>
        <taxon>Stichotrichia</taxon>
        <taxon>Sporadotrichida</taxon>
        <taxon>Halteriidae</taxon>
        <taxon>Halteria</taxon>
    </lineage>
</organism>
<proteinExistence type="predicted"/>
<dbReference type="Proteomes" id="UP000785679">
    <property type="component" value="Unassembled WGS sequence"/>
</dbReference>
<reference evidence="1" key="1">
    <citation type="submission" date="2019-06" db="EMBL/GenBank/DDBJ databases">
        <authorList>
            <person name="Zheng W."/>
        </authorList>
    </citation>
    <scope>NUCLEOTIDE SEQUENCE</scope>
    <source>
        <strain evidence="1">QDHG01</strain>
    </source>
</reference>
<dbReference type="AlphaFoldDB" id="A0A8J8NBQ5"/>